<dbReference type="EMBL" id="FNRP01000047">
    <property type="protein sequence ID" value="SEB17616.1"/>
    <property type="molecule type" value="Genomic_DNA"/>
</dbReference>
<dbReference type="Proteomes" id="UP000487596">
    <property type="component" value="Unassembled WGS sequence"/>
</dbReference>
<proteinExistence type="predicted"/>
<dbReference type="RefSeq" id="WP_009017581.1">
    <property type="nucleotide sequence ID" value="NZ_CP045612.1"/>
</dbReference>
<dbReference type="SUPFAM" id="SSF52200">
    <property type="entry name" value="Toll/Interleukin receptor TIR domain"/>
    <property type="match status" value="1"/>
</dbReference>
<accession>A0A174CE27</accession>
<evidence type="ECO:0000313" key="5">
    <source>
        <dbReference type="Proteomes" id="UP000183040"/>
    </source>
</evidence>
<evidence type="ECO:0000313" key="3">
    <source>
        <dbReference type="EMBL" id="SEA52353.1"/>
    </source>
</evidence>
<dbReference type="AlphaFoldDB" id="A0A174CE27"/>
<dbReference type="Gene3D" id="3.40.50.10140">
    <property type="entry name" value="Toll/interleukin-1 receptor homology (TIR) domain"/>
    <property type="match status" value="1"/>
</dbReference>
<evidence type="ECO:0000313" key="2">
    <source>
        <dbReference type="EMBL" id="KAB6137614.1"/>
    </source>
</evidence>
<dbReference type="Proteomes" id="UP000183040">
    <property type="component" value="Unassembled WGS sequence"/>
</dbReference>
<organism evidence="3 5">
    <name type="scientific">Bacteroides xylanisolvens</name>
    <dbReference type="NCBI Taxonomy" id="371601"/>
    <lineage>
        <taxon>Bacteria</taxon>
        <taxon>Pseudomonadati</taxon>
        <taxon>Bacteroidota</taxon>
        <taxon>Bacteroidia</taxon>
        <taxon>Bacteroidales</taxon>
        <taxon>Bacteroidaceae</taxon>
        <taxon>Bacteroides</taxon>
    </lineage>
</organism>
<keyword evidence="2" id="KW-0675">Receptor</keyword>
<reference evidence="3 5" key="1">
    <citation type="submission" date="2016-10" db="EMBL/GenBank/DDBJ databases">
        <authorList>
            <person name="de Groot N.N."/>
        </authorList>
    </citation>
    <scope>NUCLEOTIDE SEQUENCE [LARGE SCALE GENOMIC DNA]</scope>
    <source>
        <strain evidence="3 5">NLAE-zl-G339</strain>
    </source>
</reference>
<dbReference type="EMBL" id="WDEH01000020">
    <property type="protein sequence ID" value="KAB6137614.1"/>
    <property type="molecule type" value="Genomic_DNA"/>
</dbReference>
<feature type="domain" description="TIR" evidence="1">
    <location>
        <begin position="21"/>
        <end position="111"/>
    </location>
</feature>
<name>A0A174CE27_9BACE</name>
<dbReference type="InterPro" id="IPR035897">
    <property type="entry name" value="Toll_tir_struct_dom_sf"/>
</dbReference>
<reference evidence="2 6" key="2">
    <citation type="journal article" date="2019" name="Nat. Med.">
        <title>A library of human gut bacterial isolates paired with longitudinal multiomics data enables mechanistic microbiome research.</title>
        <authorList>
            <person name="Poyet M."/>
            <person name="Groussin M."/>
            <person name="Gibbons S.M."/>
            <person name="Avila-Pacheco J."/>
            <person name="Jiang X."/>
            <person name="Kearney S.M."/>
            <person name="Perrotta A.R."/>
            <person name="Berdy B."/>
            <person name="Zhao S."/>
            <person name="Lieberman T.D."/>
            <person name="Swanson P.K."/>
            <person name="Smith M."/>
            <person name="Roesemann S."/>
            <person name="Alexander J.E."/>
            <person name="Rich S.A."/>
            <person name="Livny J."/>
            <person name="Vlamakis H."/>
            <person name="Clish C."/>
            <person name="Bullock K."/>
            <person name="Deik A."/>
            <person name="Scott J."/>
            <person name="Pierce K.A."/>
            <person name="Xavier R.J."/>
            <person name="Alm E.J."/>
        </authorList>
    </citation>
    <scope>NUCLEOTIDE SEQUENCE [LARGE SCALE GENOMIC DNA]</scope>
    <source>
        <strain evidence="2 6">BIOML-A62</strain>
    </source>
</reference>
<protein>
    <submittedName>
        <fullName evidence="3">TIR domain-containing protein</fullName>
    </submittedName>
    <submittedName>
        <fullName evidence="2">Toll/interleukin-1 receptor domain-containing protein</fullName>
    </submittedName>
</protein>
<evidence type="ECO:0000259" key="1">
    <source>
        <dbReference type="Pfam" id="PF13676"/>
    </source>
</evidence>
<evidence type="ECO:0000313" key="4">
    <source>
        <dbReference type="EMBL" id="SEB17616.1"/>
    </source>
</evidence>
<gene>
    <name evidence="2" type="ORF">GA424_13310</name>
    <name evidence="3" type="ORF">SAMN04487924_107191</name>
    <name evidence="4" type="ORF">SAMN04487924_1475</name>
</gene>
<sequence length="173" mass="19845">MALNRFYLTENSIAQRSGLCIFISHQKRDADTAKKIADYFITSGIDVYFDEYDTKIDRTRPYSVVSAIKTGIRNSTHMLCLLSQNALDSKWIPWEVGYGYDRTTVVGLTLKEISQSVLPEYLQIVPILRGTKSLNNFISNVLKRDESTLINERKLFAAYQSQHPLDSVLNWEL</sequence>
<evidence type="ECO:0000313" key="6">
    <source>
        <dbReference type="Proteomes" id="UP000487596"/>
    </source>
</evidence>
<dbReference type="Pfam" id="PF13676">
    <property type="entry name" value="TIR_2"/>
    <property type="match status" value="1"/>
</dbReference>
<dbReference type="InterPro" id="IPR000157">
    <property type="entry name" value="TIR_dom"/>
</dbReference>
<dbReference type="EMBL" id="FNRP01000007">
    <property type="protein sequence ID" value="SEA52353.1"/>
    <property type="molecule type" value="Genomic_DNA"/>
</dbReference>
<dbReference type="GO" id="GO:0007165">
    <property type="term" value="P:signal transduction"/>
    <property type="evidence" value="ECO:0007669"/>
    <property type="project" value="InterPro"/>
</dbReference>